<evidence type="ECO:0000256" key="5">
    <source>
        <dbReference type="ARBA" id="ARBA00031396"/>
    </source>
</evidence>
<organism evidence="10 11">
    <name type="scientific">Vanrija albida</name>
    <dbReference type="NCBI Taxonomy" id="181172"/>
    <lineage>
        <taxon>Eukaryota</taxon>
        <taxon>Fungi</taxon>
        <taxon>Dikarya</taxon>
        <taxon>Basidiomycota</taxon>
        <taxon>Agaricomycotina</taxon>
        <taxon>Tremellomycetes</taxon>
        <taxon>Trichosporonales</taxon>
        <taxon>Trichosporonaceae</taxon>
        <taxon>Vanrija</taxon>
    </lineage>
</organism>
<dbReference type="Pfam" id="PF08565">
    <property type="entry name" value="CDC37_M"/>
    <property type="match status" value="1"/>
</dbReference>
<evidence type="ECO:0000256" key="6">
    <source>
        <dbReference type="SAM" id="MobiDB-lite"/>
    </source>
</evidence>
<dbReference type="InterPro" id="IPR013873">
    <property type="entry name" value="Cdc37_C"/>
</dbReference>
<dbReference type="PANTHER" id="PTHR12800:SF4">
    <property type="entry name" value="HSP90 CO-CHAPERONE CDC37"/>
    <property type="match status" value="1"/>
</dbReference>
<evidence type="ECO:0000256" key="3">
    <source>
        <dbReference type="ARBA" id="ARBA00022490"/>
    </source>
</evidence>
<dbReference type="SMART" id="SM01071">
    <property type="entry name" value="CDC37_N"/>
    <property type="match status" value="1"/>
</dbReference>
<name>A0ABR3Q126_9TREE</name>
<dbReference type="InterPro" id="IPR013874">
    <property type="entry name" value="Cdc37_Hsp90-bd"/>
</dbReference>
<protein>
    <recommendedName>
        <fullName evidence="5">Hsp90 chaperone protein kinase-targeting subunit</fullName>
    </recommendedName>
</protein>
<dbReference type="Pfam" id="PF08564">
    <property type="entry name" value="CDC37_C"/>
    <property type="match status" value="1"/>
</dbReference>
<evidence type="ECO:0000259" key="7">
    <source>
        <dbReference type="SMART" id="SM01069"/>
    </source>
</evidence>
<dbReference type="Pfam" id="PF03234">
    <property type="entry name" value="CDC37_N"/>
    <property type="match status" value="1"/>
</dbReference>
<evidence type="ECO:0000313" key="10">
    <source>
        <dbReference type="EMBL" id="KAL1408428.1"/>
    </source>
</evidence>
<dbReference type="InterPro" id="IPR038189">
    <property type="entry name" value="Cdc37_Hsp90-bd_sf"/>
</dbReference>
<feature type="region of interest" description="Disordered" evidence="6">
    <location>
        <begin position="214"/>
        <end position="276"/>
    </location>
</feature>
<evidence type="ECO:0000256" key="4">
    <source>
        <dbReference type="ARBA" id="ARBA00023186"/>
    </source>
</evidence>
<dbReference type="SMART" id="SM01070">
    <property type="entry name" value="CDC37_M"/>
    <property type="match status" value="1"/>
</dbReference>
<dbReference type="Gene3D" id="1.20.58.610">
    <property type="entry name" value="Cdc37, Hsp90 binding domain"/>
    <property type="match status" value="1"/>
</dbReference>
<sequence>MPLNYSKWDNLELSDDSDIESHPNVDKASMVRWKQRDIHEKREQRRLLIAKLKSELELNAALRPRIQSVVTGIADKGVDHYRAVQRRIKENPSDEKPATNAPNQPTYDMMLGQLLGDLWREAAWLVDGDAKVVNGAVVKDGKKVDEKTGEPAWANEAIVPESKKELLAQALTERLKWHLDELDRRDVEVKKEIKHEEDEAAKKITSEGIHEGFSMSSVNKAVPSPLDDKKKPSAPSSSTKSKTEQTIEVLNPGAAGKADSASKADAEDDGDDEEGDVAALTPAARAFIQIPLGDFEKSYEFIKKDSSVLSEKQHDAILLEAFEAERRGDKALAKRCVHQSMLINYCRELGRDGVGLFFQRMITKNPKSITMFKDDFARTYGHVERRSKELAAETEAGEEREQIQLVAEDPSVKIGFNIPDGPPPADLRIEGEGADQLDMDQVRAFLERKWEIFQGFSPSLQAALKTENLEEVNKALGKMKVADAEQVVELLQEGGMLSFSEEGVRDMTQ</sequence>
<dbReference type="SUPFAM" id="SSF101391">
    <property type="entry name" value="Hsp90 co-chaperone CDC37"/>
    <property type="match status" value="1"/>
</dbReference>
<dbReference type="PANTHER" id="PTHR12800">
    <property type="entry name" value="CDC37-RELATED"/>
    <property type="match status" value="1"/>
</dbReference>
<evidence type="ECO:0000256" key="1">
    <source>
        <dbReference type="ARBA" id="ARBA00004496"/>
    </source>
</evidence>
<proteinExistence type="inferred from homology"/>
<evidence type="ECO:0000313" key="11">
    <source>
        <dbReference type="Proteomes" id="UP001565368"/>
    </source>
</evidence>
<reference evidence="10 11" key="1">
    <citation type="submission" date="2023-08" db="EMBL/GenBank/DDBJ databases">
        <title>Annotated Genome Sequence of Vanrija albida AlHP1.</title>
        <authorList>
            <person name="Herzog R."/>
        </authorList>
    </citation>
    <scope>NUCLEOTIDE SEQUENCE [LARGE SCALE GENOMIC DNA]</scope>
    <source>
        <strain evidence="10 11">AlHP1</strain>
    </source>
</reference>
<keyword evidence="4" id="KW-0143">Chaperone</keyword>
<dbReference type="Proteomes" id="UP001565368">
    <property type="component" value="Unassembled WGS sequence"/>
</dbReference>
<dbReference type="InterPro" id="IPR004918">
    <property type="entry name" value="Cdc37"/>
</dbReference>
<evidence type="ECO:0000259" key="9">
    <source>
        <dbReference type="SMART" id="SM01071"/>
    </source>
</evidence>
<gene>
    <name evidence="10" type="primary">CDC37</name>
    <name evidence="10" type="ORF">Q8F55_005240</name>
</gene>
<feature type="domain" description="Cdc37 C-terminal" evidence="7">
    <location>
        <begin position="416"/>
        <end position="509"/>
    </location>
</feature>
<evidence type="ECO:0000256" key="2">
    <source>
        <dbReference type="ARBA" id="ARBA00006222"/>
    </source>
</evidence>
<accession>A0ABR3Q126</accession>
<comment type="similarity">
    <text evidence="2">Belongs to the CDC37 family.</text>
</comment>
<feature type="compositionally biased region" description="Acidic residues" evidence="6">
    <location>
        <begin position="266"/>
        <end position="276"/>
    </location>
</feature>
<feature type="domain" description="Cdc37 Hsp90 binding" evidence="8">
    <location>
        <begin position="219"/>
        <end position="398"/>
    </location>
</feature>
<dbReference type="SMART" id="SM01069">
    <property type="entry name" value="CDC37_C"/>
    <property type="match status" value="1"/>
</dbReference>
<comment type="caution">
    <text evidence="10">The sequence shown here is derived from an EMBL/GenBank/DDBJ whole genome shotgun (WGS) entry which is preliminary data.</text>
</comment>
<dbReference type="GeneID" id="95986283"/>
<dbReference type="EMBL" id="JBBXJM010000004">
    <property type="protein sequence ID" value="KAL1408428.1"/>
    <property type="molecule type" value="Genomic_DNA"/>
</dbReference>
<dbReference type="RefSeq" id="XP_069208372.1">
    <property type="nucleotide sequence ID" value="XM_069353730.1"/>
</dbReference>
<keyword evidence="3" id="KW-0963">Cytoplasm</keyword>
<evidence type="ECO:0000259" key="8">
    <source>
        <dbReference type="SMART" id="SM01070"/>
    </source>
</evidence>
<keyword evidence="11" id="KW-1185">Reference proteome</keyword>
<dbReference type="InterPro" id="IPR013855">
    <property type="entry name" value="Cdc37_N_dom"/>
</dbReference>
<feature type="domain" description="Cdc37 N-terminal" evidence="9">
    <location>
        <begin position="2"/>
        <end position="216"/>
    </location>
</feature>
<comment type="subcellular location">
    <subcellularLocation>
        <location evidence="1">Cytoplasm</location>
    </subcellularLocation>
</comment>